<gene>
    <name evidence="4" type="ORF">HMPREF0872_00870</name>
</gene>
<comment type="similarity">
    <text evidence="2 3">Belongs to the YajQ family.</text>
</comment>
<keyword evidence="5" id="KW-1185">Reference proteome</keyword>
<dbReference type="NCBIfam" id="NF003819">
    <property type="entry name" value="PRK05412.1"/>
    <property type="match status" value="1"/>
</dbReference>
<dbReference type="Proteomes" id="UP000029628">
    <property type="component" value="Unassembled WGS sequence"/>
</dbReference>
<dbReference type="InterPro" id="IPR007551">
    <property type="entry name" value="YajQ/Smlt4090-like"/>
</dbReference>
<dbReference type="PANTHER" id="PTHR30476:SF0">
    <property type="entry name" value="UPF0234 PROTEIN YAJQ"/>
    <property type="match status" value="1"/>
</dbReference>
<dbReference type="AlphaFoldDB" id="A0A096ANB9"/>
<evidence type="ECO:0000313" key="4">
    <source>
        <dbReference type="EMBL" id="KGF48181.1"/>
    </source>
</evidence>
<evidence type="ECO:0000256" key="1">
    <source>
        <dbReference type="ARBA" id="ARBA00022741"/>
    </source>
</evidence>
<accession>A0A096ANB9</accession>
<proteinExistence type="inferred from homology"/>
<evidence type="ECO:0000256" key="3">
    <source>
        <dbReference type="HAMAP-Rule" id="MF_00632"/>
    </source>
</evidence>
<evidence type="ECO:0000313" key="5">
    <source>
        <dbReference type="Proteomes" id="UP000029628"/>
    </source>
</evidence>
<name>A0A096ANB9_9FIRM</name>
<dbReference type="GO" id="GO:0005829">
    <property type="term" value="C:cytosol"/>
    <property type="evidence" value="ECO:0007669"/>
    <property type="project" value="TreeGrafter"/>
</dbReference>
<protein>
    <recommendedName>
        <fullName evidence="3">Nucleotide-binding protein HMPREF0872_00870</fullName>
    </recommendedName>
</protein>
<dbReference type="Gene3D" id="3.30.70.860">
    <property type="match status" value="1"/>
</dbReference>
<dbReference type="eggNOG" id="COG1666">
    <property type="taxonomic scope" value="Bacteria"/>
</dbReference>
<comment type="caution">
    <text evidence="4">The sequence shown here is derived from an EMBL/GenBank/DDBJ whole genome shotgun (WGS) entry which is preliminary data.</text>
</comment>
<dbReference type="Gene3D" id="3.30.70.990">
    <property type="entry name" value="YajQ-like, domain 2"/>
    <property type="match status" value="1"/>
</dbReference>
<dbReference type="FunFam" id="3.30.70.990:FF:000002">
    <property type="entry name" value="UPF0234 protein LEP1GSC067_4943"/>
    <property type="match status" value="1"/>
</dbReference>
<evidence type="ECO:0000256" key="2">
    <source>
        <dbReference type="ARBA" id="ARBA00093450"/>
    </source>
</evidence>
<dbReference type="CDD" id="cd11740">
    <property type="entry name" value="YajQ_like"/>
    <property type="match status" value="1"/>
</dbReference>
<dbReference type="PANTHER" id="PTHR30476">
    <property type="entry name" value="UPF0234 PROTEIN YAJQ"/>
    <property type="match status" value="1"/>
</dbReference>
<reference evidence="4 5" key="1">
    <citation type="submission" date="2014-07" db="EMBL/GenBank/DDBJ databases">
        <authorList>
            <person name="McCorrison J."/>
            <person name="Sanka R."/>
            <person name="Torralba M."/>
            <person name="Gillis M."/>
            <person name="Haft D.H."/>
            <person name="Methe B."/>
            <person name="Sutton G."/>
            <person name="Nelson K.E."/>
        </authorList>
    </citation>
    <scope>NUCLEOTIDE SEQUENCE [LARGE SCALE GENOMIC DNA]</scope>
    <source>
        <strain evidence="4 5">DNF00314</strain>
    </source>
</reference>
<keyword evidence="1 3" id="KW-0547">Nucleotide-binding</keyword>
<dbReference type="InterPro" id="IPR036183">
    <property type="entry name" value="YajQ-like_sf"/>
</dbReference>
<dbReference type="EMBL" id="JRNT01000005">
    <property type="protein sequence ID" value="KGF48181.1"/>
    <property type="molecule type" value="Genomic_DNA"/>
</dbReference>
<dbReference type="InterPro" id="IPR035570">
    <property type="entry name" value="UPF0234_N"/>
</dbReference>
<organism evidence="4 5">
    <name type="scientific">Veillonella montpellierensis DNF00314</name>
    <dbReference type="NCBI Taxonomy" id="1401067"/>
    <lineage>
        <taxon>Bacteria</taxon>
        <taxon>Bacillati</taxon>
        <taxon>Bacillota</taxon>
        <taxon>Negativicutes</taxon>
        <taxon>Veillonellales</taxon>
        <taxon>Veillonellaceae</taxon>
        <taxon>Veillonella</taxon>
    </lineage>
</organism>
<dbReference type="RefSeq" id="WP_028256877.1">
    <property type="nucleotide sequence ID" value="NZ_JRNT01000005.1"/>
</dbReference>
<dbReference type="HAMAP" id="MF_00632">
    <property type="entry name" value="UPF0234"/>
    <property type="match status" value="1"/>
</dbReference>
<dbReference type="SUPFAM" id="SSF89963">
    <property type="entry name" value="YajQ-like"/>
    <property type="match status" value="2"/>
</dbReference>
<comment type="function">
    <text evidence="3">Nucleotide-binding protein.</text>
</comment>
<sequence>MAKDCSFDVVSEVDMQEVTNAVNQAQKEIGTRYDFRGSKCEITLDGDSLKIIADDDYKLSAVIDVLKGKMVKRNVSLKNLEYGKVESASGGTVRQIITIKKGISKENAKDVVKAIKGMKLKVNASIQEDQVRVSGKDKDDLQSVIQMLKDLDVPVELQFVNFRS</sequence>
<dbReference type="InterPro" id="IPR035571">
    <property type="entry name" value="UPF0234-like_C"/>
</dbReference>
<dbReference type="Pfam" id="PF04461">
    <property type="entry name" value="YajQ"/>
    <property type="match status" value="1"/>
</dbReference>
<dbReference type="GO" id="GO:0000166">
    <property type="term" value="F:nucleotide binding"/>
    <property type="evidence" value="ECO:0007669"/>
    <property type="project" value="UniProtKB-UniRule"/>
</dbReference>